<comment type="subcellular location">
    <subcellularLocation>
        <location evidence="1">Nucleus</location>
    </subcellularLocation>
</comment>
<dbReference type="AlphaFoldDB" id="A0AAN8ELH4"/>
<keyword evidence="6" id="KW-1185">Reference proteome</keyword>
<organism evidence="5 6">
    <name type="scientific">Knufia fluminis</name>
    <dbReference type="NCBI Taxonomy" id="191047"/>
    <lineage>
        <taxon>Eukaryota</taxon>
        <taxon>Fungi</taxon>
        <taxon>Dikarya</taxon>
        <taxon>Ascomycota</taxon>
        <taxon>Pezizomycotina</taxon>
        <taxon>Eurotiomycetes</taxon>
        <taxon>Chaetothyriomycetidae</taxon>
        <taxon>Chaetothyriales</taxon>
        <taxon>Trichomeriaceae</taxon>
        <taxon>Knufia</taxon>
    </lineage>
</organism>
<evidence type="ECO:0000313" key="6">
    <source>
        <dbReference type="Proteomes" id="UP001316803"/>
    </source>
</evidence>
<evidence type="ECO:0000256" key="4">
    <source>
        <dbReference type="SAM" id="Coils"/>
    </source>
</evidence>
<comment type="similarity">
    <text evidence="2">Belongs to the THOC5 family.</text>
</comment>
<comment type="caution">
    <text evidence="5">The sequence shown here is derived from an EMBL/GenBank/DDBJ whole genome shotgun (WGS) entry which is preliminary data.</text>
</comment>
<dbReference type="PROSITE" id="PS50890">
    <property type="entry name" value="PUA"/>
    <property type="match status" value="1"/>
</dbReference>
<name>A0AAN8ELH4_9EURO</name>
<evidence type="ECO:0008006" key="7">
    <source>
        <dbReference type="Google" id="ProtNLM"/>
    </source>
</evidence>
<reference evidence="5 6" key="1">
    <citation type="submission" date="2022-12" db="EMBL/GenBank/DDBJ databases">
        <title>Genomic features and morphological characterization of a novel Knufia sp. strain isolated from spacecraft assembly facility.</title>
        <authorList>
            <person name="Teixeira M."/>
            <person name="Chander A.M."/>
            <person name="Stajich J.E."/>
            <person name="Venkateswaran K."/>
        </authorList>
    </citation>
    <scope>NUCLEOTIDE SEQUENCE [LARGE SCALE GENOMIC DNA]</scope>
    <source>
        <strain evidence="5 6">FJI-L2-BK-P2</strain>
    </source>
</reference>
<dbReference type="GO" id="GO:0006406">
    <property type="term" value="P:mRNA export from nucleus"/>
    <property type="evidence" value="ECO:0007669"/>
    <property type="project" value="TreeGrafter"/>
</dbReference>
<accession>A0AAN8ELH4</accession>
<evidence type="ECO:0000256" key="2">
    <source>
        <dbReference type="ARBA" id="ARBA00008044"/>
    </source>
</evidence>
<proteinExistence type="inferred from homology"/>
<dbReference type="GO" id="GO:0000445">
    <property type="term" value="C:THO complex part of transcription export complex"/>
    <property type="evidence" value="ECO:0007669"/>
    <property type="project" value="TreeGrafter"/>
</dbReference>
<dbReference type="InterPro" id="IPR019163">
    <property type="entry name" value="THO_Thoc5"/>
</dbReference>
<dbReference type="PANTHER" id="PTHR13375:SF3">
    <property type="entry name" value="THO COMPLEX SUBUNIT 5 HOMOLOG"/>
    <property type="match status" value="1"/>
</dbReference>
<keyword evidence="3" id="KW-0539">Nucleus</keyword>
<dbReference type="PANTHER" id="PTHR13375">
    <property type="entry name" value="FMS INTERACTING PROTEIN"/>
    <property type="match status" value="1"/>
</dbReference>
<evidence type="ECO:0000256" key="3">
    <source>
        <dbReference type="ARBA" id="ARBA00023242"/>
    </source>
</evidence>
<keyword evidence="4" id="KW-0175">Coiled coil</keyword>
<gene>
    <name evidence="5" type="ORF">OHC33_006643</name>
</gene>
<dbReference type="Pfam" id="PF09766">
    <property type="entry name" value="FmiP_Thoc5"/>
    <property type="match status" value="1"/>
</dbReference>
<feature type="coiled-coil region" evidence="4">
    <location>
        <begin position="160"/>
        <end position="191"/>
    </location>
</feature>
<sequence>MTVDTIITSPLLSPCLQTANATLAQSLTLIDFLSSNASNPVTTDLQTQVAHHQKLLQAYLSKLRHQTRKAAYTARTTKAETAETRKQVDALLLQLQNLYYEQRHLLGEIAACEDYNHAFRELPLIELDEYLEYFPEHADMSEEEIMPRRIEYEAEERRRMEGERSELVKVKERLVQENARRKEEIKKVDERLEGWIDGLGTLEQELKKELE</sequence>
<dbReference type="Proteomes" id="UP001316803">
    <property type="component" value="Unassembled WGS sequence"/>
</dbReference>
<dbReference type="EMBL" id="JAKLMC020000016">
    <property type="protein sequence ID" value="KAK5952170.1"/>
    <property type="molecule type" value="Genomic_DNA"/>
</dbReference>
<dbReference type="GO" id="GO:0003729">
    <property type="term" value="F:mRNA binding"/>
    <property type="evidence" value="ECO:0007669"/>
    <property type="project" value="TreeGrafter"/>
</dbReference>
<evidence type="ECO:0000313" key="5">
    <source>
        <dbReference type="EMBL" id="KAK5952170.1"/>
    </source>
</evidence>
<protein>
    <recommendedName>
        <fullName evidence="7">THO complex subunit 5</fullName>
    </recommendedName>
</protein>
<evidence type="ECO:0000256" key="1">
    <source>
        <dbReference type="ARBA" id="ARBA00004123"/>
    </source>
</evidence>